<sequence>MQKFKDRWEIKSSWQLIFPILGLLSVLFSSYLISKKIMTFIEISQTDVAYIGMLSALIGFFSVLLVSITLKLFNILEPKWQVTYRWELIAIFIVFAITGSTAARISDPMISFLGIHSETTSGWIYWPTRILFVFPIYQILLLIVGWLFGQFKFFWNFEKKMLSRMGFSRLFMD</sequence>
<keyword evidence="1" id="KW-0812">Transmembrane</keyword>
<evidence type="ECO:0000256" key="1">
    <source>
        <dbReference type="SAM" id="Phobius"/>
    </source>
</evidence>
<evidence type="ECO:0000313" key="4">
    <source>
        <dbReference type="Proteomes" id="UP000651057"/>
    </source>
</evidence>
<protein>
    <submittedName>
        <fullName evidence="3">Prolipoprotein diacylglyceryl transferase</fullName>
    </submittedName>
</protein>
<evidence type="ECO:0000313" key="3">
    <source>
        <dbReference type="EMBL" id="MBL0685528.1"/>
    </source>
</evidence>
<gene>
    <name evidence="3" type="ORF">JJQ60_18480</name>
</gene>
<reference evidence="3" key="1">
    <citation type="submission" date="2021-01" db="EMBL/GenBank/DDBJ databases">
        <authorList>
            <person name="Zhong Y.L."/>
        </authorList>
    </citation>
    <scope>NUCLEOTIDE SEQUENCE</scope>
    <source>
        <strain evidence="3">KCTC 23302</strain>
    </source>
</reference>
<dbReference type="AlphaFoldDB" id="A0A937DCE2"/>
<dbReference type="Pfam" id="PF20584">
    <property type="entry name" value="DUF6787"/>
    <property type="match status" value="1"/>
</dbReference>
<dbReference type="EMBL" id="JAERQJ010000009">
    <property type="protein sequence ID" value="MBL0685528.1"/>
    <property type="molecule type" value="Genomic_DNA"/>
</dbReference>
<dbReference type="Proteomes" id="UP000651057">
    <property type="component" value="Unassembled WGS sequence"/>
</dbReference>
<comment type="caution">
    <text evidence="3">The sequence shown here is derived from an EMBL/GenBank/DDBJ whole genome shotgun (WGS) entry which is preliminary data.</text>
</comment>
<evidence type="ECO:0000259" key="2">
    <source>
        <dbReference type="Pfam" id="PF20584"/>
    </source>
</evidence>
<feature type="transmembrane region" description="Helical" evidence="1">
    <location>
        <begin position="48"/>
        <end position="70"/>
    </location>
</feature>
<keyword evidence="1" id="KW-0472">Membrane</keyword>
<dbReference type="InterPro" id="IPR046714">
    <property type="entry name" value="DUF6787"/>
</dbReference>
<proteinExistence type="predicted"/>
<name>A0A937DCE2_9FLAO</name>
<feature type="transmembrane region" description="Helical" evidence="1">
    <location>
        <begin position="12"/>
        <end position="33"/>
    </location>
</feature>
<feature type="domain" description="DUF6787" evidence="2">
    <location>
        <begin position="91"/>
        <end position="167"/>
    </location>
</feature>
<keyword evidence="3" id="KW-0808">Transferase</keyword>
<accession>A0A937DCE2</accession>
<keyword evidence="1" id="KW-1133">Transmembrane helix</keyword>
<keyword evidence="4" id="KW-1185">Reference proteome</keyword>
<dbReference type="RefSeq" id="WP_201923716.1">
    <property type="nucleotide sequence ID" value="NZ_BAABAX010000012.1"/>
</dbReference>
<feature type="transmembrane region" description="Helical" evidence="1">
    <location>
        <begin position="82"/>
        <end position="103"/>
    </location>
</feature>
<dbReference type="GO" id="GO:0016740">
    <property type="term" value="F:transferase activity"/>
    <property type="evidence" value="ECO:0007669"/>
    <property type="project" value="UniProtKB-KW"/>
</dbReference>
<feature type="transmembrane region" description="Helical" evidence="1">
    <location>
        <begin position="130"/>
        <end position="155"/>
    </location>
</feature>
<organism evidence="3 4">
    <name type="scientific">Aquimarina mytili</name>
    <dbReference type="NCBI Taxonomy" id="874423"/>
    <lineage>
        <taxon>Bacteria</taxon>
        <taxon>Pseudomonadati</taxon>
        <taxon>Bacteroidota</taxon>
        <taxon>Flavobacteriia</taxon>
        <taxon>Flavobacteriales</taxon>
        <taxon>Flavobacteriaceae</taxon>
        <taxon>Aquimarina</taxon>
    </lineage>
</organism>